<dbReference type="PROSITE" id="PS50801">
    <property type="entry name" value="STAS"/>
    <property type="match status" value="1"/>
</dbReference>
<evidence type="ECO:0000259" key="1">
    <source>
        <dbReference type="PROSITE" id="PS50801"/>
    </source>
</evidence>
<protein>
    <recommendedName>
        <fullName evidence="1">STAS domain-containing protein</fullName>
    </recommendedName>
</protein>
<proteinExistence type="predicted"/>
<dbReference type="Proteomes" id="UP000000238">
    <property type="component" value="Chromosome"/>
</dbReference>
<dbReference type="EMBL" id="CP000155">
    <property type="protein sequence ID" value="ABC27370.1"/>
    <property type="molecule type" value="Genomic_DNA"/>
</dbReference>
<reference evidence="2 3" key="1">
    <citation type="journal article" date="2005" name="Nucleic Acids Res.">
        <title>Genomic blueprint of Hahella chejuensis, a marine microbe producing an algicidal agent.</title>
        <authorList>
            <person name="Jeong H."/>
            <person name="Yim J.H."/>
            <person name="Lee C."/>
            <person name="Choi S.-H."/>
            <person name="Park Y.K."/>
            <person name="Yoon S.H."/>
            <person name="Hur C.-G."/>
            <person name="Kang H.-Y."/>
            <person name="Kim D."/>
            <person name="Lee H.H."/>
            <person name="Park K.H."/>
            <person name="Park S.-H."/>
            <person name="Park H.-S."/>
            <person name="Lee H.K."/>
            <person name="Oh T.K."/>
            <person name="Kim J.F."/>
        </authorList>
    </citation>
    <scope>NUCLEOTIDE SEQUENCE [LARGE SCALE GENOMIC DNA]</scope>
    <source>
        <strain evidence="2 3">KCTC 2396</strain>
    </source>
</reference>
<dbReference type="InterPro" id="IPR058548">
    <property type="entry name" value="MlaB-like_STAS"/>
</dbReference>
<dbReference type="RefSeq" id="WP_011394447.1">
    <property type="nucleotide sequence ID" value="NC_007645.1"/>
</dbReference>
<dbReference type="STRING" id="349521.HCH_00460"/>
<name>Q2SPQ4_HAHCH</name>
<dbReference type="SUPFAM" id="SSF52091">
    <property type="entry name" value="SpoIIaa-like"/>
    <property type="match status" value="1"/>
</dbReference>
<dbReference type="Gene3D" id="3.30.750.24">
    <property type="entry name" value="STAS domain"/>
    <property type="match status" value="1"/>
</dbReference>
<keyword evidence="3" id="KW-1185">Reference proteome</keyword>
<gene>
    <name evidence="2" type="ordered locus">HCH_00460</name>
</gene>
<dbReference type="KEGG" id="hch:HCH_00460"/>
<accession>Q2SPQ4</accession>
<dbReference type="InterPro" id="IPR002645">
    <property type="entry name" value="STAS_dom"/>
</dbReference>
<evidence type="ECO:0000313" key="2">
    <source>
        <dbReference type="EMBL" id="ABC27370.1"/>
    </source>
</evidence>
<dbReference type="InterPro" id="IPR036513">
    <property type="entry name" value="STAS_dom_sf"/>
</dbReference>
<dbReference type="HOGENOM" id="CLU_2316368_0_0_6"/>
<organism evidence="2 3">
    <name type="scientific">Hahella chejuensis (strain KCTC 2396)</name>
    <dbReference type="NCBI Taxonomy" id="349521"/>
    <lineage>
        <taxon>Bacteria</taxon>
        <taxon>Pseudomonadati</taxon>
        <taxon>Pseudomonadota</taxon>
        <taxon>Gammaproteobacteria</taxon>
        <taxon>Oceanospirillales</taxon>
        <taxon>Hahellaceae</taxon>
        <taxon>Hahella</taxon>
    </lineage>
</organism>
<sequence>MSEQHEAIKAGAIKLPGAFSISSVEKVYEQVNNAPATQRIKFDGAEVEVMDAAALQLLLAVQKRQLSHGGGIDWLEASDYMKQVVRLLSLQAQLPGLAD</sequence>
<evidence type="ECO:0000313" key="3">
    <source>
        <dbReference type="Proteomes" id="UP000000238"/>
    </source>
</evidence>
<dbReference type="Pfam" id="PF13466">
    <property type="entry name" value="STAS_2"/>
    <property type="match status" value="1"/>
</dbReference>
<feature type="domain" description="STAS" evidence="1">
    <location>
        <begin position="13"/>
        <end position="99"/>
    </location>
</feature>
<dbReference type="AlphaFoldDB" id="Q2SPQ4"/>
<dbReference type="OrthoDB" id="9899579at2"/>